<dbReference type="PANTHER" id="PTHR30163:SF9">
    <property type="entry name" value="MEMBRANE-BOUND LYTIC MUREIN TRANSGLYCOSYLASE B"/>
    <property type="match status" value="1"/>
</dbReference>
<feature type="chain" id="PRO_5007469705" evidence="2">
    <location>
        <begin position="22"/>
        <end position="338"/>
    </location>
</feature>
<dbReference type="SUPFAM" id="SSF53955">
    <property type="entry name" value="Lysozyme-like"/>
    <property type="match status" value="1"/>
</dbReference>
<dbReference type="NCBIfam" id="TIGR02282">
    <property type="entry name" value="MltB"/>
    <property type="match status" value="1"/>
</dbReference>
<dbReference type="PANTHER" id="PTHR30163">
    <property type="entry name" value="MEMBRANE-BOUND LYTIC MUREIN TRANSGLYCOSYLASE B"/>
    <property type="match status" value="1"/>
</dbReference>
<dbReference type="Gene3D" id="1.10.8.350">
    <property type="entry name" value="Bacterial muramidase"/>
    <property type="match status" value="1"/>
</dbReference>
<dbReference type="GO" id="GO:0008933">
    <property type="term" value="F:peptidoglycan lytic transglycosylase activity"/>
    <property type="evidence" value="ECO:0007669"/>
    <property type="project" value="TreeGrafter"/>
</dbReference>
<dbReference type="Gene3D" id="1.10.530.10">
    <property type="match status" value="1"/>
</dbReference>
<evidence type="ECO:0000313" key="5">
    <source>
        <dbReference type="Proteomes" id="UP000070299"/>
    </source>
</evidence>
<dbReference type="RefSeq" id="WP_068371999.1">
    <property type="nucleotide sequence ID" value="NZ_LSNE01000002.1"/>
</dbReference>
<name>A0A136A6K1_9ALTE</name>
<evidence type="ECO:0000259" key="3">
    <source>
        <dbReference type="Pfam" id="PF13406"/>
    </source>
</evidence>
<keyword evidence="2" id="KW-0732">Signal</keyword>
<protein>
    <submittedName>
        <fullName evidence="4">Lytic murein transglycosylase</fullName>
    </submittedName>
</protein>
<evidence type="ECO:0000313" key="4">
    <source>
        <dbReference type="EMBL" id="KXI30862.1"/>
    </source>
</evidence>
<dbReference type="CDD" id="cd13399">
    <property type="entry name" value="Slt35-like"/>
    <property type="match status" value="1"/>
</dbReference>
<keyword evidence="5" id="KW-1185">Reference proteome</keyword>
<evidence type="ECO:0000256" key="2">
    <source>
        <dbReference type="SAM" id="SignalP"/>
    </source>
</evidence>
<dbReference type="Proteomes" id="UP000070299">
    <property type="component" value="Unassembled WGS sequence"/>
</dbReference>
<feature type="signal peptide" evidence="2">
    <location>
        <begin position="1"/>
        <end position="21"/>
    </location>
</feature>
<dbReference type="InterPro" id="IPR043426">
    <property type="entry name" value="MltB-like"/>
</dbReference>
<dbReference type="STRING" id="1799789.AX660_03850"/>
<organism evidence="4 5">
    <name type="scientific">Paraglaciecola hydrolytica</name>
    <dbReference type="NCBI Taxonomy" id="1799789"/>
    <lineage>
        <taxon>Bacteria</taxon>
        <taxon>Pseudomonadati</taxon>
        <taxon>Pseudomonadota</taxon>
        <taxon>Gammaproteobacteria</taxon>
        <taxon>Alteromonadales</taxon>
        <taxon>Alteromonadaceae</taxon>
        <taxon>Paraglaciecola</taxon>
    </lineage>
</organism>
<dbReference type="InterPro" id="IPR031304">
    <property type="entry name" value="SLT_2"/>
</dbReference>
<sequence length="338" mass="38837">MYFRVVLWCIAIFLSTNQLNAEPLAEQQQFIKMMVEKHQFSATDLQQLFAQGTKNNDILQSIAKPWEAKPWHQYHPIFLTEKRLTKGLEFWQKYQTELAKAQQQYGVPPSVIVAIIGVETFYGSYTGKYSVFDALTTLGFYYPPRATFFRSELEHLLLLAREENFDIQTLRGSYAGAMGWGQFIPSSYRAYAVDFDGDGVRDLLNNPVDAIGSVANYFKRHGWQPGQDVAFPVSVSGKQYQQYINKQLRLNNTWQTLQQAGVKLTGLSQPKQTLLATTKVKLLELEQAEQNEYWVVLPNFYTITRYNHSPLYAMVIYQFSQQLEQAFSAHVSVTSVSQ</sequence>
<feature type="active site" evidence="1">
    <location>
        <position position="119"/>
    </location>
</feature>
<dbReference type="EMBL" id="LSNE01000002">
    <property type="protein sequence ID" value="KXI30862.1"/>
    <property type="molecule type" value="Genomic_DNA"/>
</dbReference>
<dbReference type="Pfam" id="PF13406">
    <property type="entry name" value="SLT_2"/>
    <property type="match status" value="1"/>
</dbReference>
<feature type="domain" description="Transglycosylase SLT" evidence="3">
    <location>
        <begin position="27"/>
        <end position="321"/>
    </location>
</feature>
<dbReference type="InterPro" id="IPR023346">
    <property type="entry name" value="Lysozyme-like_dom_sf"/>
</dbReference>
<dbReference type="GO" id="GO:0009253">
    <property type="term" value="P:peptidoglycan catabolic process"/>
    <property type="evidence" value="ECO:0007669"/>
    <property type="project" value="TreeGrafter"/>
</dbReference>
<accession>A0A136A6K1</accession>
<dbReference type="InterPro" id="IPR011757">
    <property type="entry name" value="Lytic_transglycosylase_MltB"/>
</dbReference>
<dbReference type="FunFam" id="1.10.8.350:FF:000001">
    <property type="entry name" value="Lytic murein transglycosylase B"/>
    <property type="match status" value="1"/>
</dbReference>
<proteinExistence type="predicted"/>
<gene>
    <name evidence="4" type="ORF">AX660_03850</name>
</gene>
<evidence type="ECO:0000256" key="1">
    <source>
        <dbReference type="PIRSR" id="PIRSR611757-1"/>
    </source>
</evidence>
<comment type="caution">
    <text evidence="4">The sequence shown here is derived from an EMBL/GenBank/DDBJ whole genome shotgun (WGS) entry which is preliminary data.</text>
</comment>
<dbReference type="OrthoDB" id="9772911at2"/>
<reference evidence="5" key="1">
    <citation type="submission" date="2016-02" db="EMBL/GenBank/DDBJ databases">
        <authorList>
            <person name="Schultz-Johansen M."/>
            <person name="Glaring M.A."/>
            <person name="Bech P.K."/>
            <person name="Stougaard P."/>
        </authorList>
    </citation>
    <scope>NUCLEOTIDE SEQUENCE [LARGE SCALE GENOMIC DNA]</scope>
    <source>
        <strain evidence="5">S66</strain>
    </source>
</reference>
<dbReference type="AlphaFoldDB" id="A0A136A6K1"/>